<evidence type="ECO:0000259" key="7">
    <source>
        <dbReference type="PROSITE" id="PS52004"/>
    </source>
</evidence>
<dbReference type="InterPro" id="IPR014030">
    <property type="entry name" value="Ketoacyl_synth_N"/>
</dbReference>
<proteinExistence type="predicted"/>
<dbReference type="Pfam" id="PF02801">
    <property type="entry name" value="Ketoacyl-synt_C"/>
    <property type="match status" value="1"/>
</dbReference>
<dbReference type="Gene3D" id="3.40.366.10">
    <property type="entry name" value="Malonyl-Coenzyme A Acyl Carrier Protein, domain 2"/>
    <property type="match status" value="1"/>
</dbReference>
<feature type="region of interest" description="C-terminal hotdog fold" evidence="4">
    <location>
        <begin position="2008"/>
        <end position="2152"/>
    </location>
</feature>
<dbReference type="Pfam" id="PF16197">
    <property type="entry name" value="KAsynt_C_assoc"/>
    <property type="match status" value="1"/>
</dbReference>
<evidence type="ECO:0000259" key="6">
    <source>
        <dbReference type="PROSITE" id="PS50075"/>
    </source>
</evidence>
<evidence type="ECO:0000313" key="10">
    <source>
        <dbReference type="Proteomes" id="UP000279306"/>
    </source>
</evidence>
<keyword evidence="9" id="KW-0560">Oxidoreductase</keyword>
<dbReference type="SUPFAM" id="SSF53901">
    <property type="entry name" value="Thiolase-like"/>
    <property type="match status" value="1"/>
</dbReference>
<evidence type="ECO:0000256" key="5">
    <source>
        <dbReference type="SAM" id="MobiDB-lite"/>
    </source>
</evidence>
<accession>A0A448ISA4</accession>
<feature type="compositionally biased region" description="Polar residues" evidence="5">
    <location>
        <begin position="1397"/>
        <end position="1410"/>
    </location>
</feature>
<dbReference type="SMART" id="SM00825">
    <property type="entry name" value="PKS_KS"/>
    <property type="match status" value="1"/>
</dbReference>
<dbReference type="SMART" id="SM00827">
    <property type="entry name" value="PKS_AT"/>
    <property type="match status" value="1"/>
</dbReference>
<keyword evidence="10" id="KW-1185">Reference proteome</keyword>
<dbReference type="PROSITE" id="PS50075">
    <property type="entry name" value="CARRIER"/>
    <property type="match status" value="3"/>
</dbReference>
<dbReference type="InterPro" id="IPR057326">
    <property type="entry name" value="KR_dom"/>
</dbReference>
<dbReference type="InterPro" id="IPR009081">
    <property type="entry name" value="PP-bd_ACP"/>
</dbReference>
<dbReference type="InterPro" id="IPR049551">
    <property type="entry name" value="PKS_DH_C"/>
</dbReference>
<dbReference type="InterPro" id="IPR042104">
    <property type="entry name" value="PKS_dehydratase_sf"/>
</dbReference>
<dbReference type="Pfam" id="PF00109">
    <property type="entry name" value="ketoacyl-synt"/>
    <property type="match status" value="1"/>
</dbReference>
<dbReference type="InterPro" id="IPR016039">
    <property type="entry name" value="Thiolase-like"/>
</dbReference>
<dbReference type="InterPro" id="IPR018201">
    <property type="entry name" value="Ketoacyl_synth_AS"/>
</dbReference>
<feature type="domain" description="Carrier" evidence="6">
    <location>
        <begin position="1131"/>
        <end position="1211"/>
    </location>
</feature>
<dbReference type="PANTHER" id="PTHR43074">
    <property type="entry name" value="OMEGA-3 POLYUNSATURATED FATTY ACID SYNTHASE PFAB-RELATED"/>
    <property type="match status" value="1"/>
</dbReference>
<dbReference type="GO" id="GO:0004315">
    <property type="term" value="F:3-oxoacyl-[acyl-carrier-protein] synthase activity"/>
    <property type="evidence" value="ECO:0007669"/>
    <property type="project" value="UniProtKB-EC"/>
</dbReference>
<dbReference type="InterPro" id="IPR001227">
    <property type="entry name" value="Ac_transferase_dom_sf"/>
</dbReference>
<reference evidence="9 10" key="1">
    <citation type="submission" date="2018-12" db="EMBL/GenBank/DDBJ databases">
        <authorList>
            <consortium name="Pathogen Informatics"/>
        </authorList>
    </citation>
    <scope>NUCLEOTIDE SEQUENCE [LARGE SCALE GENOMIC DNA]</scope>
    <source>
        <strain evidence="9 10">NCTC10437</strain>
    </source>
</reference>
<dbReference type="Gene3D" id="1.10.1200.10">
    <property type="entry name" value="ACP-like"/>
    <property type="match status" value="3"/>
</dbReference>
<evidence type="ECO:0000256" key="4">
    <source>
        <dbReference type="PROSITE-ProRule" id="PRU01363"/>
    </source>
</evidence>
<dbReference type="RefSeq" id="WP_126316584.1">
    <property type="nucleotide sequence ID" value="NZ_LR134356.1"/>
</dbReference>
<dbReference type="KEGG" id="mauu:NCTC10437_02906"/>
<dbReference type="EMBL" id="LR134356">
    <property type="protein sequence ID" value="VEG55279.1"/>
    <property type="molecule type" value="Genomic_DNA"/>
</dbReference>
<dbReference type="Gene3D" id="3.30.70.250">
    <property type="entry name" value="Malonyl-CoA ACP transacylase, ACP-binding"/>
    <property type="match status" value="1"/>
</dbReference>
<dbReference type="Pfam" id="PF00550">
    <property type="entry name" value="PP-binding"/>
    <property type="match status" value="3"/>
</dbReference>
<feature type="region of interest" description="Disordered" evidence="5">
    <location>
        <begin position="940"/>
        <end position="966"/>
    </location>
</feature>
<dbReference type="InterPro" id="IPR052568">
    <property type="entry name" value="PKS-FAS_Synthase"/>
</dbReference>
<dbReference type="PANTHER" id="PTHR43074:SF1">
    <property type="entry name" value="BETA-KETOACYL SYNTHASE FAMILY PROTEIN-RELATED"/>
    <property type="match status" value="1"/>
</dbReference>
<dbReference type="PROSITE" id="PS52019">
    <property type="entry name" value="PKS_MFAS_DH"/>
    <property type="match status" value="1"/>
</dbReference>
<feature type="domain" description="Carrier" evidence="6">
    <location>
        <begin position="1225"/>
        <end position="1305"/>
    </location>
</feature>
<dbReference type="InterPro" id="IPR036291">
    <property type="entry name" value="NAD(P)-bd_dom_sf"/>
</dbReference>
<dbReference type="EC" id="2.3.1.41" evidence="9"/>
<evidence type="ECO:0000313" key="9">
    <source>
        <dbReference type="EMBL" id="VEG55279.1"/>
    </source>
</evidence>
<dbReference type="InterPro" id="IPR020807">
    <property type="entry name" value="PKS_DH"/>
</dbReference>
<dbReference type="SUPFAM" id="SSF52151">
    <property type="entry name" value="FabD/lysophospholipase-like"/>
    <property type="match status" value="1"/>
</dbReference>
<dbReference type="PROSITE" id="PS00606">
    <property type="entry name" value="KS3_1"/>
    <property type="match status" value="1"/>
</dbReference>
<dbReference type="SUPFAM" id="SSF51735">
    <property type="entry name" value="NAD(P)-binding Rossmann-fold domains"/>
    <property type="match status" value="2"/>
</dbReference>
<evidence type="ECO:0000256" key="3">
    <source>
        <dbReference type="ARBA" id="ARBA00022679"/>
    </source>
</evidence>
<dbReference type="OrthoDB" id="9778690at2"/>
<dbReference type="InterPro" id="IPR016036">
    <property type="entry name" value="Malonyl_transacylase_ACP-bd"/>
</dbReference>
<dbReference type="STRING" id="1791.GCA_001049355_01044"/>
<dbReference type="EC" id="1.-.-.-" evidence="9"/>
<keyword evidence="2" id="KW-0597">Phosphoprotein</keyword>
<dbReference type="Pfam" id="PF08659">
    <property type="entry name" value="KR"/>
    <property type="match status" value="1"/>
</dbReference>
<dbReference type="InterPro" id="IPR036736">
    <property type="entry name" value="ACP-like_sf"/>
</dbReference>
<name>A0A448ISA4_MYCAU</name>
<dbReference type="GO" id="GO:0016491">
    <property type="term" value="F:oxidoreductase activity"/>
    <property type="evidence" value="ECO:0007669"/>
    <property type="project" value="UniProtKB-KW"/>
</dbReference>
<feature type="active site" description="Proton donor; for dehydratase activity" evidence="4">
    <location>
        <position position="2069"/>
    </location>
</feature>
<dbReference type="InterPro" id="IPR049552">
    <property type="entry name" value="PKS_DH_N"/>
</dbReference>
<keyword evidence="3 9" id="KW-0808">Transferase</keyword>
<dbReference type="Pfam" id="PF21089">
    <property type="entry name" value="PKS_DH_N"/>
    <property type="match status" value="1"/>
</dbReference>
<feature type="domain" description="PKS/mFAS DH" evidence="8">
    <location>
        <begin position="1878"/>
        <end position="2152"/>
    </location>
</feature>
<evidence type="ECO:0000256" key="2">
    <source>
        <dbReference type="ARBA" id="ARBA00022553"/>
    </source>
</evidence>
<dbReference type="InterPro" id="IPR032821">
    <property type="entry name" value="PKS_assoc"/>
</dbReference>
<dbReference type="InterPro" id="IPR013968">
    <property type="entry name" value="PKS_KR"/>
</dbReference>
<feature type="compositionally biased region" description="Low complexity" evidence="5">
    <location>
        <begin position="951"/>
        <end position="960"/>
    </location>
</feature>
<dbReference type="SUPFAM" id="SSF47336">
    <property type="entry name" value="ACP-like"/>
    <property type="match status" value="3"/>
</dbReference>
<keyword evidence="1" id="KW-0596">Phosphopantetheine</keyword>
<dbReference type="SMART" id="SM00826">
    <property type="entry name" value="PKS_DH"/>
    <property type="match status" value="1"/>
</dbReference>
<sequence length="2154" mass="225006">MTEEKQRPGNTPAIPVAVVGVTAIYPGEPGLEGYWRTITGGRDAIGDVPPSHWLIEDYFDPDPKTPDKTYCKRGGFIDPVLFDPIRFGLPPNALPATDSAQLLALIAARKVLDEAMRSGVDVDLDRVDIVLGVASTTELVVQMGSRMQRPIWRKAMLENGLPEDEADEICRDIADHYPPWIESTFPGLLGNVVAGRVANRLDLGGSNFVVDAACASSLSALQTSLHRLYLHEADLVLTGGVDALNDVMMFMCFSKTPAFSQSGDCRPFSDAADGTIIGEGVGMLALKRLSDAERDGDQIHAVIRGIGSSSDGRASSVYAPRPQGQAKALRLAYEHAGYAPSTVELLEAHGTATKAGDVAEFAGLKSVFTDDSARIALGSVKSQIGHTKAAAGAAGLIKAVLALQHSTLPGTAKVDRPNPALGLDETPFYINAQTRPWVRTGDQPRRAAVSSFGFGGSNFHVTLEEYRGERRAKRLRTLPTELVVLSADTEAALQQRTADIIAAVRTGERLARIAFEAANDFDASQPARAGLVAADTASLQSLAEKLGQALADGATSQLKDANICLGLGPARTGKTAFVFPGQGSQYVGMGADLALEFPEALAVWDRLDGDLTDLHRIVFPEPAFDAAAISAQKTELTAMENAQPAIAATSLAQLALLDVLGVTPDAAAGHSFGEVTALAAAGVIPAEHLAATARMRGVLMAEAGQGKDGAMLAIVAGADEVRTLLESRPESARSLVIANDNAPQQVVLAGHAPDIAWAEAAAKEAGWTSRRLPVASAFHSDVVAASSAPLGEYLKTLKLAEPSFPVYANTSAQPYGEQVAEQLADQVRQPVRFREMIESMARDGVTRFIEVGPGRVLTGLIDQILDGAAHLAVALDSSRADGLRGWHRGLAALAADGVALDLVSLFDHYDEPEKYAPAPAHAVLVGGANLGKPYPPVDGTTSITPKRVRAARPATPVAAAEGSRMTHVVQRMESPAPAPVEVSAPAVHVREAEPQEAAPEVHVPAPAAMVSPDAWSVIDRIQQETAEQHQRYLEVMTQSHQAFLDVSVQMMAEIVGDRDPAPQTPRLAIKEVVQAPPSVAPAVVSSPSPAASVTLVEQVPAPAPAAVMVPSPSPVTEPPVSTSILSPSTPVPSVPTGDVVLAIVSEKTGYPADMLSLGMEMEAELGIDSIKQVEILAALQAKYPGAPDIPASELAGLRTLQDVVDTVAGFTNGASAPAPVVSAPVPSLPTGDVVLAIVSEKTGYPADMLSLGMEMEAELGIDSIKQVEILAALQAKYPGAPDIPASELAGLRTLQDVVDTVAGFTNGASAPAPVVSAPVPSLPTGDVVLAIVSEKTGYPADMLSLGMEMEAELGIDSIKQVEILAALQAKYPGAPDIPASELAGLRTLQDVVDTVAGFSNDSGTEQSATQRDSEPSGPPSGGLSCTEAELQPVPPSGFAMAGLRDGEVFITREEPAFADALERVMISHGIKAKAVDELPERASAVISLAALAAASSPDDCVDMHVRAFHAARSVAKSDSESKLFVTVQSTGATFAGTDAPIGVASLVKTAAWEWPNASVRAVDIEHLDAERLTAELLQGGSGVEVALRGDGIRLVAVDGIASSVGDGETLSVVEGGVVVVTGGARGVTAASALALAKQHGLRLALLGRTPLRDATADEPSGTTVAEIATALAASARTRGDQLSLPQAREQAERLMAEREVRATLATAEQQGTPARYFAASITDRAALHGVLDEVRQSLGPIVGVVHGAGVLADKRLEDLDDDQFVKVFSTKLVGAEALLDATTSDDLRFISLFSSIAARAGNPGQSAYAAANAALESIAAREATRRGDGCVVRAFGWGPWDGGMVDATLKSRFLDAGVDVIPIDEGARFFADTALRRSPATAVVVAAPAEPRLRTAHLEWDVSIETLPMLEDHQVRGRVVVPVVIVLDAMLRAARGLLASDNIVIRDFQVLSGVTFAACEQQDLAIDFEPAGSSYTVTIHDCEGRARYRAVLEPASGTPAAVSVPPLSGSAWPMTVDQAYSGPLFHGPRFAVIESLDTFGAAGGAATLYGVMHLGWPDNDWAIDAAAIDGGLQLGILWATTHQGALVLPQRIARVVLHRTFVGGGILSCRFAAHPRSNNRFDFDIAFEATDGSLVATLEGVEFYAVGPAADTTA</sequence>
<dbReference type="Gene3D" id="3.10.129.110">
    <property type="entry name" value="Polyketide synthase dehydratase"/>
    <property type="match status" value="1"/>
</dbReference>
<feature type="region of interest" description="N-terminal hotdog fold" evidence="4">
    <location>
        <begin position="1878"/>
        <end position="1997"/>
    </location>
</feature>
<dbReference type="PROSITE" id="PS00012">
    <property type="entry name" value="PHOSPHOPANTETHEINE"/>
    <property type="match status" value="3"/>
</dbReference>
<dbReference type="InterPro" id="IPR014031">
    <property type="entry name" value="Ketoacyl_synth_C"/>
</dbReference>
<dbReference type="InterPro" id="IPR020841">
    <property type="entry name" value="PKS_Beta-ketoAc_synthase_dom"/>
</dbReference>
<organism evidence="9 10">
    <name type="scientific">Mycolicibacterium aurum</name>
    <name type="common">Mycobacterium aurum</name>
    <dbReference type="NCBI Taxonomy" id="1791"/>
    <lineage>
        <taxon>Bacteria</taxon>
        <taxon>Bacillati</taxon>
        <taxon>Actinomycetota</taxon>
        <taxon>Actinomycetes</taxon>
        <taxon>Mycobacteriales</taxon>
        <taxon>Mycobacteriaceae</taxon>
        <taxon>Mycolicibacterium</taxon>
    </lineage>
</organism>
<dbReference type="Gene3D" id="3.40.50.720">
    <property type="entry name" value="NAD(P)-binding Rossmann-like Domain"/>
    <property type="match status" value="1"/>
</dbReference>
<protein>
    <submittedName>
        <fullName evidence="9">Polyketide synthase, Pks8</fullName>
        <ecNumber evidence="9">1.-.-.-</ecNumber>
        <ecNumber evidence="9">2.3.1.41</ecNumber>
    </submittedName>
</protein>
<dbReference type="CDD" id="cd00833">
    <property type="entry name" value="PKS"/>
    <property type="match status" value="1"/>
</dbReference>
<dbReference type="GO" id="GO:0006633">
    <property type="term" value="P:fatty acid biosynthetic process"/>
    <property type="evidence" value="ECO:0007669"/>
    <property type="project" value="InterPro"/>
</dbReference>
<feature type="domain" description="Ketosynthase family 3 (KS3)" evidence="7">
    <location>
        <begin position="13"/>
        <end position="465"/>
    </location>
</feature>
<dbReference type="Gene3D" id="3.40.47.10">
    <property type="match status" value="1"/>
</dbReference>
<feature type="region of interest" description="Disordered" evidence="5">
    <location>
        <begin position="1397"/>
        <end position="1424"/>
    </location>
</feature>
<dbReference type="InterPro" id="IPR016035">
    <property type="entry name" value="Acyl_Trfase/lysoPLipase"/>
</dbReference>
<dbReference type="Pfam" id="PF00698">
    <property type="entry name" value="Acyl_transf_1"/>
    <property type="match status" value="1"/>
</dbReference>
<keyword evidence="9" id="KW-0012">Acyltransferase</keyword>
<dbReference type="SMART" id="SM00822">
    <property type="entry name" value="PKS_KR"/>
    <property type="match status" value="1"/>
</dbReference>
<dbReference type="SUPFAM" id="SSF55048">
    <property type="entry name" value="Probable ACP-binding domain of malonyl-CoA ACP transacylase"/>
    <property type="match status" value="1"/>
</dbReference>
<dbReference type="Pfam" id="PF14765">
    <property type="entry name" value="PS-DH"/>
    <property type="match status" value="1"/>
</dbReference>
<dbReference type="PROSITE" id="PS52004">
    <property type="entry name" value="KS3_2"/>
    <property type="match status" value="1"/>
</dbReference>
<dbReference type="InterPro" id="IPR049900">
    <property type="entry name" value="PKS_mFAS_DH"/>
</dbReference>
<dbReference type="InterPro" id="IPR006162">
    <property type="entry name" value="Ppantetheine_attach_site"/>
</dbReference>
<dbReference type="Proteomes" id="UP000279306">
    <property type="component" value="Chromosome"/>
</dbReference>
<dbReference type="InterPro" id="IPR014043">
    <property type="entry name" value="Acyl_transferase_dom"/>
</dbReference>
<evidence type="ECO:0000259" key="8">
    <source>
        <dbReference type="PROSITE" id="PS52019"/>
    </source>
</evidence>
<evidence type="ECO:0000256" key="1">
    <source>
        <dbReference type="ARBA" id="ARBA00022450"/>
    </source>
</evidence>
<gene>
    <name evidence="9" type="primary">pks8</name>
    <name evidence="9" type="ORF">NCTC10437_02906</name>
</gene>
<feature type="domain" description="Carrier" evidence="6">
    <location>
        <begin position="1319"/>
        <end position="1399"/>
    </location>
</feature>
<feature type="active site" description="Proton acceptor; for dehydratase activity" evidence="4">
    <location>
        <position position="1913"/>
    </location>
</feature>